<reference evidence="2 3" key="1">
    <citation type="journal article" date="2012" name="Genome Biol.">
        <title>Genome and low-iron response of an oceanic diatom adapted to chronic iron limitation.</title>
        <authorList>
            <person name="Lommer M."/>
            <person name="Specht M."/>
            <person name="Roy A.S."/>
            <person name="Kraemer L."/>
            <person name="Andreson R."/>
            <person name="Gutowska M.A."/>
            <person name="Wolf J."/>
            <person name="Bergner S.V."/>
            <person name="Schilhabel M.B."/>
            <person name="Klostermeier U.C."/>
            <person name="Beiko R.G."/>
            <person name="Rosenstiel P."/>
            <person name="Hippler M."/>
            <person name="Laroche J."/>
        </authorList>
    </citation>
    <scope>NUCLEOTIDE SEQUENCE [LARGE SCALE GENOMIC DNA]</scope>
    <source>
        <strain evidence="2 3">CCMP1005</strain>
    </source>
</reference>
<proteinExistence type="predicted"/>
<feature type="region of interest" description="Disordered" evidence="1">
    <location>
        <begin position="1"/>
        <end position="35"/>
    </location>
</feature>
<dbReference type="Proteomes" id="UP000266841">
    <property type="component" value="Unassembled WGS sequence"/>
</dbReference>
<accession>K0S2D5</accession>
<evidence type="ECO:0000313" key="2">
    <source>
        <dbReference type="EMBL" id="EJK60183.1"/>
    </source>
</evidence>
<dbReference type="EMBL" id="AGNL01021416">
    <property type="protein sequence ID" value="EJK60183.1"/>
    <property type="molecule type" value="Genomic_DNA"/>
</dbReference>
<feature type="compositionally biased region" description="Basic and acidic residues" evidence="1">
    <location>
        <begin position="24"/>
        <end position="35"/>
    </location>
</feature>
<feature type="compositionally biased region" description="Basic residues" evidence="1">
    <location>
        <begin position="7"/>
        <end position="23"/>
    </location>
</feature>
<dbReference type="OrthoDB" id="48363at2759"/>
<name>K0S2D5_THAOC</name>
<evidence type="ECO:0000256" key="1">
    <source>
        <dbReference type="SAM" id="MobiDB-lite"/>
    </source>
</evidence>
<dbReference type="AlphaFoldDB" id="K0S2D5"/>
<dbReference type="OMA" id="YKQNWIG"/>
<protein>
    <submittedName>
        <fullName evidence="2">Uncharacterized protein</fullName>
    </submittedName>
</protein>
<feature type="region of interest" description="Disordered" evidence="1">
    <location>
        <begin position="63"/>
        <end position="84"/>
    </location>
</feature>
<comment type="caution">
    <text evidence="2">The sequence shown here is derived from an EMBL/GenBank/DDBJ whole genome shotgun (WGS) entry which is preliminary data.</text>
</comment>
<keyword evidence="3" id="KW-1185">Reference proteome</keyword>
<organism evidence="2 3">
    <name type="scientific">Thalassiosira oceanica</name>
    <name type="common">Marine diatom</name>
    <dbReference type="NCBI Taxonomy" id="159749"/>
    <lineage>
        <taxon>Eukaryota</taxon>
        <taxon>Sar</taxon>
        <taxon>Stramenopiles</taxon>
        <taxon>Ochrophyta</taxon>
        <taxon>Bacillariophyta</taxon>
        <taxon>Coscinodiscophyceae</taxon>
        <taxon>Thalassiosirophycidae</taxon>
        <taxon>Thalassiosirales</taxon>
        <taxon>Thalassiosiraceae</taxon>
        <taxon>Thalassiosira</taxon>
    </lineage>
</organism>
<gene>
    <name evidence="2" type="ORF">THAOC_19513</name>
</gene>
<evidence type="ECO:0000313" key="3">
    <source>
        <dbReference type="Proteomes" id="UP000266841"/>
    </source>
</evidence>
<sequence length="129" mass="15106">MAPTRPPPRRTLKKRRSNRRRRVDGKSENEVPMEHNFEVKPIRRRDAVEQGLDYWIDEEEINKSKARESRPAKTSKRSRMSQDKLKAEIVAPYKQNWIGYFSLTIVILATIGKQFPELLAIPIIPIPDL</sequence>
<dbReference type="eggNOG" id="ENOG502SGIC">
    <property type="taxonomic scope" value="Eukaryota"/>
</dbReference>